<dbReference type="GO" id="GO:0004803">
    <property type="term" value="F:transposase activity"/>
    <property type="evidence" value="ECO:0007669"/>
    <property type="project" value="InterPro"/>
</dbReference>
<dbReference type="EMBL" id="VHJA01000029">
    <property type="protein sequence ID" value="TPV47557.1"/>
    <property type="molecule type" value="Genomic_DNA"/>
</dbReference>
<dbReference type="Gene3D" id="1.10.10.60">
    <property type="entry name" value="Homeodomain-like"/>
    <property type="match status" value="1"/>
</dbReference>
<dbReference type="InterPro" id="IPR002514">
    <property type="entry name" value="Transposase_8"/>
</dbReference>
<keyword evidence="4" id="KW-1185">Reference proteome</keyword>
<dbReference type="InterPro" id="IPR017895">
    <property type="entry name" value="HTH_IS408/IS1162_type"/>
</dbReference>
<accession>A0A506QP45</accession>
<dbReference type="OrthoDB" id="9774685at2"/>
<organism evidence="3 4">
    <name type="scientific">Pantoea deleyi</name>
    <dbReference type="NCBI Taxonomy" id="470932"/>
    <lineage>
        <taxon>Bacteria</taxon>
        <taxon>Pseudomonadati</taxon>
        <taxon>Pseudomonadota</taxon>
        <taxon>Gammaproteobacteria</taxon>
        <taxon>Enterobacterales</taxon>
        <taxon>Erwiniaceae</taxon>
        <taxon>Pantoea</taxon>
    </lineage>
</organism>
<reference evidence="3 4" key="1">
    <citation type="submission" date="2019-06" db="EMBL/GenBank/DDBJ databases">
        <title>Taxogenomics and systematics of the genus Pantoea.</title>
        <authorList>
            <person name="Tambong J.T."/>
        </authorList>
    </citation>
    <scope>NUCLEOTIDE SEQUENCE [LARGE SCALE GENOMIC DNA]</scope>
    <source>
        <strain evidence="3 4">LMG 24200</strain>
    </source>
</reference>
<sequence>MDTFTNMDTTVDRNTPYTSRPWIITALSLRFNDALTYREIAEQLNISTSATHKMFKRFRRTGINWPLPEDYTPERLEEELYAFNLETNLPVKKRRPDWPLEFKIRMAELSLQPDACVAQLAREHGVNDNLVFNWRNLHRQGLLDPATRAGMIPVMVEPFPVPVRQSSGVPDSPPVISCKLTMPGGTLSLTGPVTPELLRALVSELRESEV</sequence>
<dbReference type="NCBIfam" id="NF047595">
    <property type="entry name" value="IS66_ISRel24_TnpA"/>
    <property type="match status" value="1"/>
</dbReference>
<dbReference type="InterPro" id="IPR010921">
    <property type="entry name" value="Trp_repressor/repl_initiator"/>
</dbReference>
<dbReference type="Pfam" id="PF13412">
    <property type="entry name" value="HTH_24"/>
    <property type="match status" value="1"/>
</dbReference>
<dbReference type="NCBIfam" id="NF038385">
    <property type="entry name" value="IS66_access_TnpA"/>
    <property type="match status" value="1"/>
</dbReference>
<name>A0A506QP45_9GAMM</name>
<dbReference type="SUPFAM" id="SSF46689">
    <property type="entry name" value="Homeodomain-like"/>
    <property type="match status" value="1"/>
</dbReference>
<dbReference type="PROSITE" id="PS50532">
    <property type="entry name" value="HTH_IS408"/>
    <property type="match status" value="1"/>
</dbReference>
<dbReference type="Pfam" id="PF01527">
    <property type="entry name" value="HTH_Tnp_1"/>
    <property type="match status" value="1"/>
</dbReference>
<evidence type="ECO:0000313" key="4">
    <source>
        <dbReference type="Proteomes" id="UP000317747"/>
    </source>
</evidence>
<gene>
    <name evidence="3" type="ORF">FJW01_03615</name>
</gene>
<evidence type="ECO:0000256" key="1">
    <source>
        <dbReference type="ARBA" id="ARBA00009964"/>
    </source>
</evidence>
<dbReference type="SUPFAM" id="SSF48295">
    <property type="entry name" value="TrpR-like"/>
    <property type="match status" value="1"/>
</dbReference>
<dbReference type="AlphaFoldDB" id="A0A506QP45"/>
<evidence type="ECO:0000313" key="3">
    <source>
        <dbReference type="EMBL" id="TPV47557.1"/>
    </source>
</evidence>
<dbReference type="GO" id="GO:0043565">
    <property type="term" value="F:sequence-specific DNA binding"/>
    <property type="evidence" value="ECO:0007669"/>
    <property type="project" value="InterPro"/>
</dbReference>
<dbReference type="InterPro" id="IPR009057">
    <property type="entry name" value="Homeodomain-like_sf"/>
</dbReference>
<evidence type="ECO:0000259" key="2">
    <source>
        <dbReference type="PROSITE" id="PS50532"/>
    </source>
</evidence>
<comment type="similarity">
    <text evidence="1">Belongs to the transposase 8 family.</text>
</comment>
<comment type="caution">
    <text evidence="3">The sequence shown here is derived from an EMBL/GenBank/DDBJ whole genome shotgun (WGS) entry which is preliminary data.</text>
</comment>
<dbReference type="GO" id="GO:0006313">
    <property type="term" value="P:DNA transposition"/>
    <property type="evidence" value="ECO:0007669"/>
    <property type="project" value="InterPro"/>
</dbReference>
<dbReference type="Proteomes" id="UP000317747">
    <property type="component" value="Unassembled WGS sequence"/>
</dbReference>
<feature type="domain" description="HTH IS408-type" evidence="2">
    <location>
        <begin position="23"/>
        <end position="105"/>
    </location>
</feature>
<proteinExistence type="inferred from homology"/>
<protein>
    <submittedName>
        <fullName evidence="3">Transposase</fullName>
    </submittedName>
</protein>